<feature type="transmembrane region" description="Helical" evidence="1">
    <location>
        <begin position="6"/>
        <end position="25"/>
    </location>
</feature>
<name>A0ABM6LM73_9BACI</name>
<evidence type="ECO:0000256" key="1">
    <source>
        <dbReference type="SAM" id="Phobius"/>
    </source>
</evidence>
<dbReference type="EMBL" id="CP021920">
    <property type="protein sequence ID" value="ASB90481.1"/>
    <property type="molecule type" value="Genomic_DNA"/>
</dbReference>
<reference evidence="2 3" key="1">
    <citation type="submission" date="2017-06" db="EMBL/GenBank/DDBJ databases">
        <title>Genome sequence of Bacillus sonorensis strain SRCM101395.</title>
        <authorList>
            <person name="Cho S.H."/>
        </authorList>
    </citation>
    <scope>NUCLEOTIDE SEQUENCE [LARGE SCALE GENOMIC DNA]</scope>
    <source>
        <strain evidence="2 3">SRCM101395</strain>
    </source>
</reference>
<protein>
    <submittedName>
        <fullName evidence="2">Uncharacterized protein</fullName>
    </submittedName>
</protein>
<sequence length="31" mass="3438">MSDVWVFEIVGVIAALVIGGLIYEVNREESE</sequence>
<keyword evidence="3" id="KW-1185">Reference proteome</keyword>
<keyword evidence="1" id="KW-1133">Transmembrane helix</keyword>
<keyword evidence="1" id="KW-0812">Transmembrane</keyword>
<dbReference type="Proteomes" id="UP000196877">
    <property type="component" value="Chromosome"/>
</dbReference>
<keyword evidence="1" id="KW-0472">Membrane</keyword>
<accession>A0ABM6LM73</accession>
<proteinExistence type="predicted"/>
<evidence type="ECO:0000313" key="2">
    <source>
        <dbReference type="EMBL" id="ASB90481.1"/>
    </source>
</evidence>
<organism evidence="2 3">
    <name type="scientific">Bacillus sonorensis</name>
    <dbReference type="NCBI Taxonomy" id="119858"/>
    <lineage>
        <taxon>Bacteria</taxon>
        <taxon>Bacillati</taxon>
        <taxon>Bacillota</taxon>
        <taxon>Bacilli</taxon>
        <taxon>Bacillales</taxon>
        <taxon>Bacillaceae</taxon>
        <taxon>Bacillus</taxon>
    </lineage>
</organism>
<evidence type="ECO:0000313" key="3">
    <source>
        <dbReference type="Proteomes" id="UP000196877"/>
    </source>
</evidence>
<gene>
    <name evidence="2" type="ORF">S101395_03978</name>
</gene>